<dbReference type="InterPro" id="IPR014729">
    <property type="entry name" value="Rossmann-like_a/b/a_fold"/>
</dbReference>
<organism evidence="9 10">
    <name type="scientific">Flavobacterium aquidurense</name>
    <dbReference type="NCBI Taxonomy" id="362413"/>
    <lineage>
        <taxon>Bacteria</taxon>
        <taxon>Pseudomonadati</taxon>
        <taxon>Bacteroidota</taxon>
        <taxon>Flavobacteriia</taxon>
        <taxon>Flavobacteriales</taxon>
        <taxon>Flavobacteriaceae</taxon>
        <taxon>Flavobacterium</taxon>
    </lineage>
</organism>
<evidence type="ECO:0000256" key="4">
    <source>
        <dbReference type="ARBA" id="ARBA00022840"/>
    </source>
</evidence>
<keyword evidence="5 6" id="KW-0520">NAD</keyword>
<dbReference type="Gene3D" id="3.40.50.620">
    <property type="entry name" value="HUPs"/>
    <property type="match status" value="1"/>
</dbReference>
<evidence type="ECO:0000256" key="7">
    <source>
        <dbReference type="RuleBase" id="RU003812"/>
    </source>
</evidence>
<dbReference type="PANTHER" id="PTHR23090">
    <property type="entry name" value="NH 3 /GLUTAMINE-DEPENDENT NAD + SYNTHETASE"/>
    <property type="match status" value="1"/>
</dbReference>
<evidence type="ECO:0000313" key="10">
    <source>
        <dbReference type="Proteomes" id="UP000050443"/>
    </source>
</evidence>
<evidence type="ECO:0000313" key="9">
    <source>
        <dbReference type="EMBL" id="KQB40502.1"/>
    </source>
</evidence>
<dbReference type="GO" id="GO:0003952">
    <property type="term" value="F:NAD+ synthase (glutamine-hydrolyzing) activity"/>
    <property type="evidence" value="ECO:0007669"/>
    <property type="project" value="InterPro"/>
</dbReference>
<dbReference type="RefSeq" id="WP_055094977.1">
    <property type="nucleotide sequence ID" value="NZ_JRLF01000010.1"/>
</dbReference>
<dbReference type="GO" id="GO:0005524">
    <property type="term" value="F:ATP binding"/>
    <property type="evidence" value="ECO:0007669"/>
    <property type="project" value="UniProtKB-KW"/>
</dbReference>
<gene>
    <name evidence="9" type="ORF">RC62_393</name>
</gene>
<evidence type="ECO:0000256" key="5">
    <source>
        <dbReference type="ARBA" id="ARBA00023027"/>
    </source>
</evidence>
<dbReference type="UniPathway" id="UPA00253"/>
<protein>
    <recommendedName>
        <fullName evidence="7">NH(3)-dependent NAD(+) synthetase</fullName>
        <ecNumber evidence="7">6.3.1.5</ecNumber>
    </recommendedName>
</protein>
<dbReference type="GO" id="GO:0004359">
    <property type="term" value="F:glutaminase activity"/>
    <property type="evidence" value="ECO:0007669"/>
    <property type="project" value="InterPro"/>
</dbReference>
<comment type="pathway">
    <text evidence="1">Cofactor biosynthesis; NAD(+) biosynthesis.</text>
</comment>
<dbReference type="InterPro" id="IPR022310">
    <property type="entry name" value="NAD/GMP_synthase"/>
</dbReference>
<dbReference type="InterPro" id="IPR003694">
    <property type="entry name" value="NAD_synthase"/>
</dbReference>
<accession>A0A0Q0XVU6</accession>
<reference evidence="9 10" key="1">
    <citation type="submission" date="2014-09" db="EMBL/GenBank/DDBJ databases">
        <title>Genome sequence of Flavobacterium aquidurense RC62.</title>
        <authorList>
            <person name="Kim J.F."/>
            <person name="Kwak M.-J."/>
        </authorList>
    </citation>
    <scope>NUCLEOTIDE SEQUENCE [LARGE SCALE GENOMIC DNA]</scope>
    <source>
        <strain evidence="9 10">RC62</strain>
    </source>
</reference>
<keyword evidence="3 6" id="KW-0547">Nucleotide-binding</keyword>
<keyword evidence="2 6" id="KW-0436">Ligase</keyword>
<sequence length="268" mass="29226">MAKKSTIQTEKVNNHIVEWLKNYANNAKVNGFVIGISGGVDSAVTSTLCAQTGLQVLCVEMPIHQALNQVSRGREHIEQLKKRFPNVSNVETDLTDTFEAFKSAVPTSKDSTKVNLSLANTRARLRMTSLYYLAGIHGLLVAGTGNKVEDFGVGFYTKYGDGGVDLSPIADLMKSDVYALGEFLAIPESILTAAPTDGLFGDNRTDEDQLGASYDELEWAMLAAESGNTPADFTGREKSVFEIYNRLNTSNKHKMDPIPVCIIPKTLK</sequence>
<keyword evidence="4 6" id="KW-0067">ATP-binding</keyword>
<evidence type="ECO:0000256" key="6">
    <source>
        <dbReference type="RuleBase" id="RU003811"/>
    </source>
</evidence>
<dbReference type="NCBIfam" id="TIGR00552">
    <property type="entry name" value="nadE"/>
    <property type="match status" value="1"/>
</dbReference>
<comment type="catalytic activity">
    <reaction evidence="7">
        <text>deamido-NAD(+) + NH4(+) + ATP = AMP + diphosphate + NAD(+) + H(+)</text>
        <dbReference type="Rhea" id="RHEA:21188"/>
        <dbReference type="ChEBI" id="CHEBI:15378"/>
        <dbReference type="ChEBI" id="CHEBI:28938"/>
        <dbReference type="ChEBI" id="CHEBI:30616"/>
        <dbReference type="ChEBI" id="CHEBI:33019"/>
        <dbReference type="ChEBI" id="CHEBI:57540"/>
        <dbReference type="ChEBI" id="CHEBI:58437"/>
        <dbReference type="ChEBI" id="CHEBI:456215"/>
        <dbReference type="EC" id="6.3.1.5"/>
    </reaction>
</comment>
<evidence type="ECO:0000256" key="3">
    <source>
        <dbReference type="ARBA" id="ARBA00022741"/>
    </source>
</evidence>
<name>A0A0Q0XVU6_9FLAO</name>
<dbReference type="PATRIC" id="fig|362413.3.peg.377"/>
<dbReference type="STRING" id="362413.RC62_393"/>
<dbReference type="Proteomes" id="UP000050443">
    <property type="component" value="Unassembled WGS sequence"/>
</dbReference>
<evidence type="ECO:0000259" key="8">
    <source>
        <dbReference type="Pfam" id="PF02540"/>
    </source>
</evidence>
<dbReference type="CDD" id="cd00553">
    <property type="entry name" value="NAD_synthase"/>
    <property type="match status" value="1"/>
</dbReference>
<dbReference type="AlphaFoldDB" id="A0A0Q0XVU6"/>
<dbReference type="Pfam" id="PF02540">
    <property type="entry name" value="NAD_synthase"/>
    <property type="match status" value="1"/>
</dbReference>
<dbReference type="EMBL" id="JRLF01000010">
    <property type="protein sequence ID" value="KQB40502.1"/>
    <property type="molecule type" value="Genomic_DNA"/>
</dbReference>
<dbReference type="GO" id="GO:0009435">
    <property type="term" value="P:NAD+ biosynthetic process"/>
    <property type="evidence" value="ECO:0007669"/>
    <property type="project" value="UniProtKB-UniPathway"/>
</dbReference>
<comment type="similarity">
    <text evidence="6">Belongs to the NAD synthetase family.</text>
</comment>
<comment type="caution">
    <text evidence="9">The sequence shown here is derived from an EMBL/GenBank/DDBJ whole genome shotgun (WGS) entry which is preliminary data.</text>
</comment>
<feature type="domain" description="NAD/GMP synthase" evidence="8">
    <location>
        <begin position="14"/>
        <end position="255"/>
    </location>
</feature>
<dbReference type="PANTHER" id="PTHR23090:SF9">
    <property type="entry name" value="GLUTAMINE-DEPENDENT NAD(+) SYNTHETASE"/>
    <property type="match status" value="1"/>
</dbReference>
<evidence type="ECO:0000256" key="1">
    <source>
        <dbReference type="ARBA" id="ARBA00004790"/>
    </source>
</evidence>
<proteinExistence type="inferred from homology"/>
<dbReference type="GO" id="GO:0008795">
    <property type="term" value="F:NAD+ synthase activity"/>
    <property type="evidence" value="ECO:0007669"/>
    <property type="project" value="UniProtKB-EC"/>
</dbReference>
<dbReference type="GO" id="GO:0005737">
    <property type="term" value="C:cytoplasm"/>
    <property type="evidence" value="ECO:0007669"/>
    <property type="project" value="InterPro"/>
</dbReference>
<evidence type="ECO:0000256" key="2">
    <source>
        <dbReference type="ARBA" id="ARBA00022598"/>
    </source>
</evidence>
<dbReference type="EC" id="6.3.1.5" evidence="7"/>
<dbReference type="SUPFAM" id="SSF52402">
    <property type="entry name" value="Adenine nucleotide alpha hydrolases-like"/>
    <property type="match status" value="1"/>
</dbReference>
<dbReference type="OrthoDB" id="9803818at2"/>